<evidence type="ECO:0000313" key="7">
    <source>
        <dbReference type="EMBL" id="MBN1573399.1"/>
    </source>
</evidence>
<dbReference type="InterPro" id="IPR002078">
    <property type="entry name" value="Sigma_54_int"/>
</dbReference>
<dbReference type="NCBIfam" id="TIGR00229">
    <property type="entry name" value="sensory_box"/>
    <property type="match status" value="1"/>
</dbReference>
<feature type="domain" description="PAS" evidence="6">
    <location>
        <begin position="9"/>
        <end position="61"/>
    </location>
</feature>
<dbReference type="EMBL" id="JAFGIX010000047">
    <property type="protein sequence ID" value="MBN1573399.1"/>
    <property type="molecule type" value="Genomic_DNA"/>
</dbReference>
<evidence type="ECO:0000259" key="5">
    <source>
        <dbReference type="PROSITE" id="PS50045"/>
    </source>
</evidence>
<dbReference type="PROSITE" id="PS00688">
    <property type="entry name" value="SIGMA54_INTERACT_3"/>
    <property type="match status" value="1"/>
</dbReference>
<dbReference type="SMART" id="SM00091">
    <property type="entry name" value="PAS"/>
    <property type="match status" value="1"/>
</dbReference>
<dbReference type="Gene3D" id="3.40.50.300">
    <property type="entry name" value="P-loop containing nucleotide triphosphate hydrolases"/>
    <property type="match status" value="1"/>
</dbReference>
<dbReference type="InterPro" id="IPR058031">
    <property type="entry name" value="AAA_lid_NorR"/>
</dbReference>
<dbReference type="GO" id="GO:0006355">
    <property type="term" value="P:regulation of DNA-templated transcription"/>
    <property type="evidence" value="ECO:0007669"/>
    <property type="project" value="InterPro"/>
</dbReference>
<dbReference type="Gene3D" id="1.10.10.60">
    <property type="entry name" value="Homeodomain-like"/>
    <property type="match status" value="1"/>
</dbReference>
<dbReference type="InterPro" id="IPR003593">
    <property type="entry name" value="AAA+_ATPase"/>
</dbReference>
<dbReference type="Gene3D" id="3.30.450.20">
    <property type="entry name" value="PAS domain"/>
    <property type="match status" value="1"/>
</dbReference>
<proteinExistence type="predicted"/>
<dbReference type="Pfam" id="PF13426">
    <property type="entry name" value="PAS_9"/>
    <property type="match status" value="1"/>
</dbReference>
<dbReference type="Pfam" id="PF25601">
    <property type="entry name" value="AAA_lid_14"/>
    <property type="match status" value="1"/>
</dbReference>
<dbReference type="FunFam" id="3.40.50.300:FF:000006">
    <property type="entry name" value="DNA-binding transcriptional regulator NtrC"/>
    <property type="match status" value="1"/>
</dbReference>
<keyword evidence="1" id="KW-0547">Nucleotide-binding</keyword>
<dbReference type="Gene3D" id="1.10.8.60">
    <property type="match status" value="1"/>
</dbReference>
<dbReference type="CDD" id="cd00130">
    <property type="entry name" value="PAS"/>
    <property type="match status" value="1"/>
</dbReference>
<evidence type="ECO:0000256" key="4">
    <source>
        <dbReference type="ARBA" id="ARBA00023163"/>
    </source>
</evidence>
<keyword evidence="4" id="KW-0804">Transcription</keyword>
<evidence type="ECO:0000313" key="8">
    <source>
        <dbReference type="Proteomes" id="UP000809273"/>
    </source>
</evidence>
<evidence type="ECO:0000256" key="3">
    <source>
        <dbReference type="ARBA" id="ARBA00023015"/>
    </source>
</evidence>
<dbReference type="PANTHER" id="PTHR32071">
    <property type="entry name" value="TRANSCRIPTIONAL REGULATORY PROTEIN"/>
    <property type="match status" value="1"/>
</dbReference>
<dbReference type="InterPro" id="IPR027417">
    <property type="entry name" value="P-loop_NTPase"/>
</dbReference>
<dbReference type="InterPro" id="IPR009057">
    <property type="entry name" value="Homeodomain-like_sf"/>
</dbReference>
<dbReference type="CDD" id="cd00009">
    <property type="entry name" value="AAA"/>
    <property type="match status" value="1"/>
</dbReference>
<dbReference type="InterPro" id="IPR035965">
    <property type="entry name" value="PAS-like_dom_sf"/>
</dbReference>
<dbReference type="InterPro" id="IPR002197">
    <property type="entry name" value="HTH_Fis"/>
</dbReference>
<dbReference type="Pfam" id="PF00158">
    <property type="entry name" value="Sigma54_activat"/>
    <property type="match status" value="1"/>
</dbReference>
<accession>A0A9D8KER5</accession>
<protein>
    <submittedName>
        <fullName evidence="7">Sigma 54-interacting transcriptional regulator</fullName>
    </submittedName>
</protein>
<dbReference type="GO" id="GO:0043565">
    <property type="term" value="F:sequence-specific DNA binding"/>
    <property type="evidence" value="ECO:0007669"/>
    <property type="project" value="InterPro"/>
</dbReference>
<dbReference type="InterPro" id="IPR000014">
    <property type="entry name" value="PAS"/>
</dbReference>
<dbReference type="SMART" id="SM00382">
    <property type="entry name" value="AAA"/>
    <property type="match status" value="1"/>
</dbReference>
<keyword evidence="3" id="KW-0805">Transcription regulation</keyword>
<comment type="caution">
    <text evidence="7">The sequence shown here is derived from an EMBL/GenBank/DDBJ whole genome shotgun (WGS) entry which is preliminary data.</text>
</comment>
<gene>
    <name evidence="7" type="ORF">JW984_09420</name>
</gene>
<reference evidence="7" key="2">
    <citation type="submission" date="2021-01" db="EMBL/GenBank/DDBJ databases">
        <authorList>
            <person name="Hahn C.R."/>
            <person name="Youssef N.H."/>
            <person name="Elshahed M."/>
        </authorList>
    </citation>
    <scope>NUCLEOTIDE SEQUENCE</scope>
    <source>
        <strain evidence="7">Zod_Metabat.24</strain>
    </source>
</reference>
<dbReference type="GO" id="GO:0005524">
    <property type="term" value="F:ATP binding"/>
    <property type="evidence" value="ECO:0007669"/>
    <property type="project" value="UniProtKB-KW"/>
</dbReference>
<dbReference type="PROSITE" id="PS50045">
    <property type="entry name" value="SIGMA54_INTERACT_4"/>
    <property type="match status" value="1"/>
</dbReference>
<evidence type="ECO:0000256" key="2">
    <source>
        <dbReference type="ARBA" id="ARBA00022840"/>
    </source>
</evidence>
<organism evidence="7 8">
    <name type="scientific">Candidatus Zymogenus saltonus</name>
    <dbReference type="NCBI Taxonomy" id="2844893"/>
    <lineage>
        <taxon>Bacteria</taxon>
        <taxon>Deltaproteobacteria</taxon>
        <taxon>Candidatus Zymogenia</taxon>
        <taxon>Candidatus Zymogeniales</taxon>
        <taxon>Candidatus Zymogenaceae</taxon>
        <taxon>Candidatus Zymogenus</taxon>
    </lineage>
</organism>
<dbReference type="InterPro" id="IPR025944">
    <property type="entry name" value="Sigma_54_int_dom_CS"/>
</dbReference>
<evidence type="ECO:0000256" key="1">
    <source>
        <dbReference type="ARBA" id="ARBA00022741"/>
    </source>
</evidence>
<evidence type="ECO:0000259" key="6">
    <source>
        <dbReference type="PROSITE" id="PS50112"/>
    </source>
</evidence>
<dbReference type="Pfam" id="PF02954">
    <property type="entry name" value="HTH_8"/>
    <property type="match status" value="1"/>
</dbReference>
<dbReference type="AlphaFoldDB" id="A0A9D8KER5"/>
<dbReference type="PROSITE" id="PS50112">
    <property type="entry name" value="PAS"/>
    <property type="match status" value="1"/>
</dbReference>
<dbReference type="Proteomes" id="UP000809273">
    <property type="component" value="Unassembled WGS sequence"/>
</dbReference>
<dbReference type="SUPFAM" id="SSF52540">
    <property type="entry name" value="P-loop containing nucleoside triphosphate hydrolases"/>
    <property type="match status" value="1"/>
</dbReference>
<dbReference type="SUPFAM" id="SSF55785">
    <property type="entry name" value="PYP-like sensor domain (PAS domain)"/>
    <property type="match status" value="1"/>
</dbReference>
<dbReference type="SUPFAM" id="SSF46689">
    <property type="entry name" value="Homeodomain-like"/>
    <property type="match status" value="1"/>
</dbReference>
<reference evidence="7" key="1">
    <citation type="journal article" date="2021" name="Environ. Microbiol.">
        <title>Genomic characterization of three novel Desulfobacterota classes expand the metabolic and phylogenetic diversity of the phylum.</title>
        <authorList>
            <person name="Murphy C.L."/>
            <person name="Biggerstaff J."/>
            <person name="Eichhorn A."/>
            <person name="Ewing E."/>
            <person name="Shahan R."/>
            <person name="Soriano D."/>
            <person name="Stewart S."/>
            <person name="VanMol K."/>
            <person name="Walker R."/>
            <person name="Walters P."/>
            <person name="Elshahed M.S."/>
            <person name="Youssef N.H."/>
        </authorList>
    </citation>
    <scope>NUCLEOTIDE SEQUENCE</scope>
    <source>
        <strain evidence="7">Zod_Metabat.24</strain>
    </source>
</reference>
<name>A0A9D8KER5_9DELT</name>
<sequence length="447" mass="49968">MAKTDNGNRDRFVDTILGSIADGVFTVDRDWKITSFNTAAERITGISRKEAIGRSCSDIFHASICTQNCALRRSISTGIEIINQKIDIINGVGQKVPVSISTAVLRDKDGEVMGGVETFRDLSYIEELKKEVKAQYTFEDIISKNKKILEIFDILPDIAESDSTVLIEGKSGTGKELFARAIHNLSHRKSGPFVAVNSSALPENLLESELFGYVKGAFTNAVKDKPGRFAMAKGGTLLLDEIGDLPKTLQVKLLRVLQEREYEPLGSVKSVNADVRIIASTNRNLTEEVQSGNFREDLYYRLNIVRIALPELKERREDIPLLVEQFIDKMSIRMGKDIKEISDDVLDFLMRYDFPGNVRELENIIEHTVILCRDGVITRENLPGELAGKAVVADGGSSSLKEGLKNKERQMIAECLSRYDGSRVKTARALKMTKVTLWRKMKEYGLI</sequence>
<dbReference type="PRINTS" id="PR01590">
    <property type="entry name" value="HTHFIS"/>
</dbReference>
<dbReference type="PANTHER" id="PTHR32071:SF57">
    <property type="entry name" value="C4-DICARBOXYLATE TRANSPORT TRANSCRIPTIONAL REGULATORY PROTEIN DCTD"/>
    <property type="match status" value="1"/>
</dbReference>
<feature type="domain" description="Sigma-54 factor interaction" evidence="5">
    <location>
        <begin position="141"/>
        <end position="370"/>
    </location>
</feature>
<keyword evidence="2" id="KW-0067">ATP-binding</keyword>